<keyword evidence="3" id="KW-0342">GTP-binding</keyword>
<keyword evidence="2" id="KW-0547">Nucleotide-binding</keyword>
<dbReference type="AlphaFoldDB" id="A0A8S3Q3G9"/>
<dbReference type="EMBL" id="CAJPWZ010000359">
    <property type="protein sequence ID" value="CAG2191327.1"/>
    <property type="molecule type" value="Genomic_DNA"/>
</dbReference>
<dbReference type="SUPFAM" id="SSF52540">
    <property type="entry name" value="P-loop containing nucleoside triphosphate hydrolases"/>
    <property type="match status" value="1"/>
</dbReference>
<organism evidence="6 7">
    <name type="scientific">Mytilus edulis</name>
    <name type="common">Blue mussel</name>
    <dbReference type="NCBI Taxonomy" id="6550"/>
    <lineage>
        <taxon>Eukaryota</taxon>
        <taxon>Metazoa</taxon>
        <taxon>Spiralia</taxon>
        <taxon>Lophotrochozoa</taxon>
        <taxon>Mollusca</taxon>
        <taxon>Bivalvia</taxon>
        <taxon>Autobranchia</taxon>
        <taxon>Pteriomorphia</taxon>
        <taxon>Mytilida</taxon>
        <taxon>Mytiloidea</taxon>
        <taxon>Mytilidae</taxon>
        <taxon>Mytilinae</taxon>
        <taxon>Mytilus</taxon>
    </lineage>
</organism>
<feature type="compositionally biased region" description="Basic and acidic residues" evidence="4">
    <location>
        <begin position="188"/>
        <end position="201"/>
    </location>
</feature>
<name>A0A8S3Q3G9_MYTED</name>
<dbReference type="InterPro" id="IPR006703">
    <property type="entry name" value="G_AIG1"/>
</dbReference>
<evidence type="ECO:0000256" key="4">
    <source>
        <dbReference type="SAM" id="MobiDB-lite"/>
    </source>
</evidence>
<feature type="domain" description="AIG1-type G" evidence="5">
    <location>
        <begin position="2"/>
        <end position="144"/>
    </location>
</feature>
<dbReference type="Gene3D" id="3.40.50.300">
    <property type="entry name" value="P-loop containing nucleotide triphosphate hydrolases"/>
    <property type="match status" value="1"/>
</dbReference>
<evidence type="ECO:0000313" key="6">
    <source>
        <dbReference type="EMBL" id="CAG2191327.1"/>
    </source>
</evidence>
<dbReference type="InterPro" id="IPR027417">
    <property type="entry name" value="P-loop_NTPase"/>
</dbReference>
<gene>
    <name evidence="6" type="ORF">MEDL_6589</name>
</gene>
<reference evidence="6" key="1">
    <citation type="submission" date="2021-03" db="EMBL/GenBank/DDBJ databases">
        <authorList>
            <person name="Bekaert M."/>
        </authorList>
    </citation>
    <scope>NUCLEOTIDE SEQUENCE</scope>
</reference>
<accession>A0A8S3Q3G9</accession>
<dbReference type="InterPro" id="IPR045058">
    <property type="entry name" value="GIMA/IAN/Toc"/>
</dbReference>
<dbReference type="PANTHER" id="PTHR10903:SF170">
    <property type="entry name" value="GTPASE IMAP FAMILY MEMBER 7"/>
    <property type="match status" value="1"/>
</dbReference>
<dbReference type="Pfam" id="PF04548">
    <property type="entry name" value="AIG1"/>
    <property type="match status" value="1"/>
</dbReference>
<dbReference type="GO" id="GO:0005525">
    <property type="term" value="F:GTP binding"/>
    <property type="evidence" value="ECO:0007669"/>
    <property type="project" value="UniProtKB-KW"/>
</dbReference>
<sequence length="207" mass="24361">MKAEMENSIRLSLPGPHVFLYVISIGGFTKEDLNSIKTFKTKFGRDVHKYYLLILTRFDDYKRDNDVDILDFESLKDNITSEWRTLLNQTFEDRIFPFDNTLSGKASLEQVTMLLHKIDDIISVNDGNIYTNADFNRAKQLIKKEQQRELDDQDRVQKAKRARIILEVEKANKKLLKTLAEQHAKDELEKQALQERQNVKENKRKKN</sequence>
<proteinExistence type="inferred from homology"/>
<protein>
    <recommendedName>
        <fullName evidence="5">AIG1-type G domain-containing protein</fullName>
    </recommendedName>
</protein>
<dbReference type="PANTHER" id="PTHR10903">
    <property type="entry name" value="GTPASE, IMAP FAMILY MEMBER-RELATED"/>
    <property type="match status" value="1"/>
</dbReference>
<evidence type="ECO:0000259" key="5">
    <source>
        <dbReference type="Pfam" id="PF04548"/>
    </source>
</evidence>
<comment type="caution">
    <text evidence="6">The sequence shown here is derived from an EMBL/GenBank/DDBJ whole genome shotgun (WGS) entry which is preliminary data.</text>
</comment>
<evidence type="ECO:0000256" key="1">
    <source>
        <dbReference type="ARBA" id="ARBA00008535"/>
    </source>
</evidence>
<evidence type="ECO:0000256" key="3">
    <source>
        <dbReference type="ARBA" id="ARBA00023134"/>
    </source>
</evidence>
<evidence type="ECO:0000313" key="7">
    <source>
        <dbReference type="Proteomes" id="UP000683360"/>
    </source>
</evidence>
<dbReference type="Proteomes" id="UP000683360">
    <property type="component" value="Unassembled WGS sequence"/>
</dbReference>
<feature type="region of interest" description="Disordered" evidence="4">
    <location>
        <begin position="188"/>
        <end position="207"/>
    </location>
</feature>
<evidence type="ECO:0000256" key="2">
    <source>
        <dbReference type="ARBA" id="ARBA00022741"/>
    </source>
</evidence>
<comment type="similarity">
    <text evidence="1">Belongs to the TRAFAC class TrmE-Era-EngA-EngB-Septin-like GTPase superfamily. AIG1/Toc34/Toc159-like paraseptin GTPase family. IAN subfamily.</text>
</comment>
<dbReference type="OrthoDB" id="8954335at2759"/>
<keyword evidence="7" id="KW-1185">Reference proteome</keyword>